<dbReference type="GO" id="GO:0051607">
    <property type="term" value="P:defense response to virus"/>
    <property type="evidence" value="ECO:0007669"/>
    <property type="project" value="UniProtKB-KW"/>
</dbReference>
<evidence type="ECO:0000256" key="5">
    <source>
        <dbReference type="ARBA" id="ARBA00022842"/>
    </source>
</evidence>
<dbReference type="PANTHER" id="PTHR34047:SF7">
    <property type="entry name" value="RNA-DIRECTED DNA POLYMERASE"/>
    <property type="match status" value="1"/>
</dbReference>
<dbReference type="SUPFAM" id="SSF56672">
    <property type="entry name" value="DNA/RNA polymerases"/>
    <property type="match status" value="1"/>
</dbReference>
<dbReference type="CDD" id="cd03487">
    <property type="entry name" value="RT_Bac_retron_II"/>
    <property type="match status" value="1"/>
</dbReference>
<evidence type="ECO:0000256" key="4">
    <source>
        <dbReference type="ARBA" id="ARBA00022723"/>
    </source>
</evidence>
<gene>
    <name evidence="11" type="ORF">DBV39_14455</name>
</gene>
<dbReference type="InterPro" id="IPR000123">
    <property type="entry name" value="Reverse_transcriptase_msDNA"/>
</dbReference>
<proteinExistence type="inferred from homology"/>
<dbReference type="KEGG" id="boz:DBV39_14455"/>
<evidence type="ECO:0000313" key="12">
    <source>
        <dbReference type="Proteomes" id="UP000244571"/>
    </source>
</evidence>
<keyword evidence="3" id="KW-0548">Nucleotidyltransferase</keyword>
<evidence type="ECO:0000256" key="3">
    <source>
        <dbReference type="ARBA" id="ARBA00022695"/>
    </source>
</evidence>
<dbReference type="EMBL" id="CP028901">
    <property type="protein sequence ID" value="AWB34723.1"/>
    <property type="molecule type" value="Genomic_DNA"/>
</dbReference>
<sequence>MTPRPLHQLFDAMYHGKYRFEEFSELNPREHYTSVQWNNRTIYKPSKKLKDFHSFLNGFLLEFLPVNQSVSFAYRKGATLLQAVMPHSRSRAFYRTDLERFFDSITSGLVRSALERAVTPISDLAEHIDHLLDLLTINGKLPIGYSTSPILSNACLLGFDERLASISRERQWIYTRYADDIIISADDRSAIEAASDVIKSCLSTELGDEFALNSSKSKFTTIGRKVKLLGLVILPNGTIAIDRDVRNRVESWLHFYVSDRSRLAKIFEEERSEGMEEGLQRLSGLISYVYATDPRYLEKLRAKFGTTVIDSFLHRSAQ</sequence>
<keyword evidence="7" id="KW-0051">Antiviral defense</keyword>
<dbReference type="RefSeq" id="WP_108622135.1">
    <property type="nucleotide sequence ID" value="NZ_CP028901.1"/>
</dbReference>
<dbReference type="GO" id="GO:0003964">
    <property type="term" value="F:RNA-directed DNA polymerase activity"/>
    <property type="evidence" value="ECO:0007669"/>
    <property type="project" value="UniProtKB-KW"/>
</dbReference>
<keyword evidence="4" id="KW-0479">Metal-binding</keyword>
<dbReference type="Pfam" id="PF00078">
    <property type="entry name" value="RVT_1"/>
    <property type="match status" value="1"/>
</dbReference>
<dbReference type="OrthoDB" id="7055795at2"/>
<evidence type="ECO:0000256" key="1">
    <source>
        <dbReference type="ARBA" id="ARBA00012493"/>
    </source>
</evidence>
<evidence type="ECO:0000256" key="2">
    <source>
        <dbReference type="ARBA" id="ARBA00022679"/>
    </source>
</evidence>
<comment type="catalytic activity">
    <reaction evidence="9">
        <text>DNA(n) + a 2'-deoxyribonucleoside 5'-triphosphate = DNA(n+1) + diphosphate</text>
        <dbReference type="Rhea" id="RHEA:22508"/>
        <dbReference type="Rhea" id="RHEA-COMP:17339"/>
        <dbReference type="Rhea" id="RHEA-COMP:17340"/>
        <dbReference type="ChEBI" id="CHEBI:33019"/>
        <dbReference type="ChEBI" id="CHEBI:61560"/>
        <dbReference type="ChEBI" id="CHEBI:173112"/>
        <dbReference type="EC" id="2.7.7.49"/>
    </reaction>
</comment>
<dbReference type="EC" id="2.7.7.49" evidence="1"/>
<keyword evidence="12" id="KW-1185">Reference proteome</keyword>
<dbReference type="AlphaFoldDB" id="A0A2R4XLQ0"/>
<feature type="domain" description="Reverse transcriptase" evidence="10">
    <location>
        <begin position="1"/>
        <end position="233"/>
    </location>
</feature>
<keyword evidence="2" id="KW-0808">Transferase</keyword>
<dbReference type="PRINTS" id="PR00866">
    <property type="entry name" value="RNADNAPOLMS"/>
</dbReference>
<evidence type="ECO:0000256" key="6">
    <source>
        <dbReference type="ARBA" id="ARBA00022918"/>
    </source>
</evidence>
<evidence type="ECO:0000256" key="7">
    <source>
        <dbReference type="ARBA" id="ARBA00023118"/>
    </source>
</evidence>
<evidence type="ECO:0000313" key="11">
    <source>
        <dbReference type="EMBL" id="AWB34723.1"/>
    </source>
</evidence>
<dbReference type="InterPro" id="IPR051083">
    <property type="entry name" value="GrpII_Intron_Splice-Mob/Def"/>
</dbReference>
<dbReference type="InterPro" id="IPR043502">
    <property type="entry name" value="DNA/RNA_pol_sf"/>
</dbReference>
<dbReference type="InterPro" id="IPR000477">
    <property type="entry name" value="RT_dom"/>
</dbReference>
<reference evidence="11 12" key="1">
    <citation type="submission" date="2018-04" db="EMBL/GenBank/DDBJ databases">
        <title>Bordetella sp. HZ20 isolated from seawater.</title>
        <authorList>
            <person name="Sun C."/>
        </authorList>
    </citation>
    <scope>NUCLEOTIDE SEQUENCE [LARGE SCALE GENOMIC DNA]</scope>
    <source>
        <strain evidence="11 12">HZ20</strain>
    </source>
</reference>
<dbReference type="Proteomes" id="UP000244571">
    <property type="component" value="Chromosome"/>
</dbReference>
<comment type="similarity">
    <text evidence="8">Belongs to the bacterial reverse transcriptase family.</text>
</comment>
<dbReference type="GO" id="GO:0003723">
    <property type="term" value="F:RNA binding"/>
    <property type="evidence" value="ECO:0007669"/>
    <property type="project" value="InterPro"/>
</dbReference>
<dbReference type="PANTHER" id="PTHR34047">
    <property type="entry name" value="NUCLEAR INTRON MATURASE 1, MITOCHONDRIAL-RELATED"/>
    <property type="match status" value="1"/>
</dbReference>
<evidence type="ECO:0000256" key="9">
    <source>
        <dbReference type="ARBA" id="ARBA00048173"/>
    </source>
</evidence>
<organism evidence="11 12">
    <name type="scientific">Orrella marina</name>
    <dbReference type="NCBI Taxonomy" id="2163011"/>
    <lineage>
        <taxon>Bacteria</taxon>
        <taxon>Pseudomonadati</taxon>
        <taxon>Pseudomonadota</taxon>
        <taxon>Betaproteobacteria</taxon>
        <taxon>Burkholderiales</taxon>
        <taxon>Alcaligenaceae</taxon>
        <taxon>Orrella</taxon>
    </lineage>
</organism>
<protein>
    <recommendedName>
        <fullName evidence="1">RNA-directed DNA polymerase</fullName>
        <ecNumber evidence="1">2.7.7.49</ecNumber>
    </recommendedName>
</protein>
<name>A0A2R4XLQ0_9BURK</name>
<evidence type="ECO:0000259" key="10">
    <source>
        <dbReference type="PROSITE" id="PS50878"/>
    </source>
</evidence>
<dbReference type="PROSITE" id="PS50878">
    <property type="entry name" value="RT_POL"/>
    <property type="match status" value="1"/>
</dbReference>
<dbReference type="GO" id="GO:0046872">
    <property type="term" value="F:metal ion binding"/>
    <property type="evidence" value="ECO:0007669"/>
    <property type="project" value="UniProtKB-KW"/>
</dbReference>
<keyword evidence="6 11" id="KW-0695">RNA-directed DNA polymerase</keyword>
<keyword evidence="5" id="KW-0460">Magnesium</keyword>
<evidence type="ECO:0000256" key="8">
    <source>
        <dbReference type="ARBA" id="ARBA00034120"/>
    </source>
</evidence>
<accession>A0A2R4XLQ0</accession>